<dbReference type="Proteomes" id="UP000663848">
    <property type="component" value="Unassembled WGS sequence"/>
</dbReference>
<dbReference type="EMBL" id="CAJOBO010003879">
    <property type="protein sequence ID" value="CAF4505917.1"/>
    <property type="molecule type" value="Genomic_DNA"/>
</dbReference>
<organism evidence="1 11">
    <name type="scientific">Rotaria socialis</name>
    <dbReference type="NCBI Taxonomy" id="392032"/>
    <lineage>
        <taxon>Eukaryota</taxon>
        <taxon>Metazoa</taxon>
        <taxon>Spiralia</taxon>
        <taxon>Gnathifera</taxon>
        <taxon>Rotifera</taxon>
        <taxon>Eurotatoria</taxon>
        <taxon>Bdelloidea</taxon>
        <taxon>Philodinida</taxon>
        <taxon>Philodinidae</taxon>
        <taxon>Rotaria</taxon>
    </lineage>
</organism>
<reference evidence="1" key="1">
    <citation type="submission" date="2021-02" db="EMBL/GenBank/DDBJ databases">
        <authorList>
            <person name="Nowell W R."/>
        </authorList>
    </citation>
    <scope>NUCLEOTIDE SEQUENCE</scope>
</reference>
<dbReference type="Proteomes" id="UP000663833">
    <property type="component" value="Unassembled WGS sequence"/>
</dbReference>
<evidence type="ECO:0000313" key="9">
    <source>
        <dbReference type="EMBL" id="CAF4778039.1"/>
    </source>
</evidence>
<protein>
    <submittedName>
        <fullName evidence="1">Uncharacterized protein</fullName>
    </submittedName>
</protein>
<evidence type="ECO:0000313" key="4">
    <source>
        <dbReference type="EMBL" id="CAF3431436.1"/>
    </source>
</evidence>
<dbReference type="EMBL" id="CAJNYV010002088">
    <property type="protein sequence ID" value="CAF3454535.1"/>
    <property type="molecule type" value="Genomic_DNA"/>
</dbReference>
<evidence type="ECO:0000313" key="1">
    <source>
        <dbReference type="EMBL" id="CAF3211969.1"/>
    </source>
</evidence>
<dbReference type="Proteomes" id="UP000663862">
    <property type="component" value="Unassembled WGS sequence"/>
</dbReference>
<dbReference type="EMBL" id="CAJOBR010004355">
    <property type="protein sequence ID" value="CAF4778039.1"/>
    <property type="molecule type" value="Genomic_DNA"/>
</dbReference>
<evidence type="ECO:0000313" key="7">
    <source>
        <dbReference type="EMBL" id="CAF4505917.1"/>
    </source>
</evidence>
<keyword evidence="12" id="KW-1185">Reference proteome</keyword>
<dbReference type="EMBL" id="CAJOBS010006145">
    <property type="protein sequence ID" value="CAF4909615.1"/>
    <property type="molecule type" value="Genomic_DNA"/>
</dbReference>
<proteinExistence type="predicted"/>
<dbReference type="Proteomes" id="UP000663869">
    <property type="component" value="Unassembled WGS sequence"/>
</dbReference>
<dbReference type="EMBL" id="CAJNYD010002583">
    <property type="protein sequence ID" value="CAF3431436.1"/>
    <property type="molecule type" value="Genomic_DNA"/>
</dbReference>
<dbReference type="Proteomes" id="UP000663872">
    <property type="component" value="Unassembled WGS sequence"/>
</dbReference>
<evidence type="ECO:0000313" key="6">
    <source>
        <dbReference type="EMBL" id="CAF4451490.1"/>
    </source>
</evidence>
<accession>A0A817QS61</accession>
<gene>
    <name evidence="3" type="ORF">FME351_LOCUS7742</name>
    <name evidence="2" type="ORF">GRG538_LOCUS5113</name>
    <name evidence="7" type="ORF">HFQ381_LOCUS28121</name>
    <name evidence="5" type="ORF">KIK155_LOCUS12630</name>
    <name evidence="4" type="ORF">LUA448_LOCUS20368</name>
    <name evidence="9" type="ORF">QYT958_LOCUS22553</name>
    <name evidence="1" type="ORF">TIS948_LOCUS13180</name>
    <name evidence="10" type="ORF">TOA249_LOCUS31292</name>
    <name evidence="6" type="ORF">TSG867_LOCUS17028</name>
    <name evidence="8" type="ORF">UJA718_LOCUS39144</name>
</gene>
<dbReference type="Proteomes" id="UP000663873">
    <property type="component" value="Unassembled WGS sequence"/>
</dbReference>
<dbReference type="EMBL" id="CAJNYT010000380">
    <property type="protein sequence ID" value="CAF3346481.1"/>
    <property type="molecule type" value="Genomic_DNA"/>
</dbReference>
<dbReference type="EMBL" id="CAJOBQ010001068">
    <property type="protein sequence ID" value="CAF4451490.1"/>
    <property type="molecule type" value="Genomic_DNA"/>
</dbReference>
<dbReference type="EMBL" id="CAJNXB010002042">
    <property type="protein sequence ID" value="CAF3211969.1"/>
    <property type="molecule type" value="Genomic_DNA"/>
</dbReference>
<comment type="caution">
    <text evidence="1">The sequence shown here is derived from an EMBL/GenBank/DDBJ whole genome shotgun (WGS) entry which is preliminary data.</text>
</comment>
<dbReference type="Proteomes" id="UP000663838">
    <property type="component" value="Unassembled WGS sequence"/>
</dbReference>
<dbReference type="Proteomes" id="UP000663865">
    <property type="component" value="Unassembled WGS sequence"/>
</dbReference>
<evidence type="ECO:0000313" key="2">
    <source>
        <dbReference type="EMBL" id="CAF3346481.1"/>
    </source>
</evidence>
<evidence type="ECO:0000313" key="8">
    <source>
        <dbReference type="EMBL" id="CAF4755169.1"/>
    </source>
</evidence>
<evidence type="ECO:0000313" key="12">
    <source>
        <dbReference type="Proteomes" id="UP000663873"/>
    </source>
</evidence>
<evidence type="ECO:0000313" key="5">
    <source>
        <dbReference type="EMBL" id="CAF3454535.1"/>
    </source>
</evidence>
<dbReference type="AlphaFoldDB" id="A0A817QS61"/>
<dbReference type="EMBL" id="CAJOBP010041077">
    <property type="protein sequence ID" value="CAF4755169.1"/>
    <property type="molecule type" value="Genomic_DNA"/>
</dbReference>
<evidence type="ECO:0000313" key="11">
    <source>
        <dbReference type="Proteomes" id="UP000663825"/>
    </source>
</evidence>
<sequence length="103" mass="11609">MYNPNAYTKTLPTNTRLGRVMHVPHQADSFPLPDAVNSSREIIDKLTNSIIDSDERRQIRAILQQHAKLFDISQVTQANTPIQHTINAGDSLPISSRPYSRTI</sequence>
<evidence type="ECO:0000313" key="3">
    <source>
        <dbReference type="EMBL" id="CAF3386492.1"/>
    </source>
</evidence>
<dbReference type="Proteomes" id="UP000663825">
    <property type="component" value="Unassembled WGS sequence"/>
</dbReference>
<name>A0A817QS61_9BILA</name>
<dbReference type="EMBL" id="CAJNYU010000731">
    <property type="protein sequence ID" value="CAF3386492.1"/>
    <property type="molecule type" value="Genomic_DNA"/>
</dbReference>
<dbReference type="Proteomes" id="UP000663851">
    <property type="component" value="Unassembled WGS sequence"/>
</dbReference>
<evidence type="ECO:0000313" key="10">
    <source>
        <dbReference type="EMBL" id="CAF4909615.1"/>
    </source>
</evidence>